<sequence length="313" mass="31950">MRIALALFGFALVVAHLLLPTTLLERPELAQLILVELRLPRTLLAIGYGLSLGMAGAVLQAIFANPLASPDITGASAGGALGAVTVAYVLGLSGAVAMAVGGAIGAGAALVLLFLVAGRGADPARLLLAGLAIALAAGSATALMLALAPSPYAFYDAWRWLMGSLVDRSRGQAAAALVPAMIACFFLWRDRRAYDLIALGDDVLASLGVDPRRLANRTMFLAAIATGACVALCGAIGFVGLIAPIIARHLTRGHPGRAILPAGLLGAGVLLFADLVVRFAPAGRDIPIGVITSLIGTPIFIFVLARLPRGSRA</sequence>
<comment type="caution">
    <text evidence="2">The sequence shown here is derived from an EMBL/GenBank/DDBJ whole genome shotgun (WGS) entry which is preliminary data.</text>
</comment>
<feature type="transmembrane region" description="Helical" evidence="1">
    <location>
        <begin position="288"/>
        <end position="307"/>
    </location>
</feature>
<dbReference type="InterPro" id="IPR000522">
    <property type="entry name" value="ABC_transptr_permease_BtuC"/>
</dbReference>
<evidence type="ECO:0000313" key="2">
    <source>
        <dbReference type="EMBL" id="MBW0145182.1"/>
    </source>
</evidence>
<evidence type="ECO:0000256" key="1">
    <source>
        <dbReference type="SAM" id="Phobius"/>
    </source>
</evidence>
<feature type="transmembrane region" description="Helical" evidence="1">
    <location>
        <begin position="44"/>
        <end position="65"/>
    </location>
</feature>
<feature type="transmembrane region" description="Helical" evidence="1">
    <location>
        <begin position="72"/>
        <end position="90"/>
    </location>
</feature>
<dbReference type="Proteomes" id="UP000698028">
    <property type="component" value="Unassembled WGS sequence"/>
</dbReference>
<dbReference type="PANTHER" id="PTHR30472:SF25">
    <property type="entry name" value="ABC TRANSPORTER PERMEASE PROTEIN MJ0876-RELATED"/>
    <property type="match status" value="1"/>
</dbReference>
<protein>
    <submittedName>
        <fullName evidence="2">Iron ABC transporter permease</fullName>
    </submittedName>
</protein>
<proteinExistence type="predicted"/>
<feature type="transmembrane region" description="Helical" evidence="1">
    <location>
        <begin position="258"/>
        <end position="276"/>
    </location>
</feature>
<reference evidence="2 3" key="1">
    <citation type="submission" date="2021-07" db="EMBL/GenBank/DDBJ databases">
        <title>The draft genome sequence of Sphingomicrobium sp. B8.</title>
        <authorList>
            <person name="Mu L."/>
        </authorList>
    </citation>
    <scope>NUCLEOTIDE SEQUENCE [LARGE SCALE GENOMIC DNA]</scope>
    <source>
        <strain evidence="2 3">B8</strain>
    </source>
</reference>
<dbReference type="Pfam" id="PF01032">
    <property type="entry name" value="FecCD"/>
    <property type="match status" value="1"/>
</dbReference>
<feature type="transmembrane region" description="Helical" evidence="1">
    <location>
        <begin position="96"/>
        <end position="117"/>
    </location>
</feature>
<dbReference type="RefSeq" id="WP_218633109.1">
    <property type="nucleotide sequence ID" value="NZ_JAHVAH010000001.1"/>
</dbReference>
<keyword evidence="1" id="KW-0812">Transmembrane</keyword>
<gene>
    <name evidence="2" type="ORF">KTQ36_07725</name>
</gene>
<dbReference type="CDD" id="cd06550">
    <property type="entry name" value="TM_ABC_iron-siderophores_like"/>
    <property type="match status" value="1"/>
</dbReference>
<keyword evidence="1" id="KW-1133">Transmembrane helix</keyword>
<dbReference type="PANTHER" id="PTHR30472">
    <property type="entry name" value="FERRIC ENTEROBACTIN TRANSPORT SYSTEM PERMEASE PROTEIN"/>
    <property type="match status" value="1"/>
</dbReference>
<dbReference type="EMBL" id="JAHVAH010000001">
    <property type="protein sequence ID" value="MBW0145182.1"/>
    <property type="molecule type" value="Genomic_DNA"/>
</dbReference>
<accession>A0ABS6V6J3</accession>
<name>A0ABS6V6J3_9SPHN</name>
<feature type="transmembrane region" description="Helical" evidence="1">
    <location>
        <begin position="220"/>
        <end position="246"/>
    </location>
</feature>
<organism evidence="2 3">
    <name type="scientific">Sphingomicrobium clamense</name>
    <dbReference type="NCBI Taxonomy" id="2851013"/>
    <lineage>
        <taxon>Bacteria</taxon>
        <taxon>Pseudomonadati</taxon>
        <taxon>Pseudomonadota</taxon>
        <taxon>Alphaproteobacteria</taxon>
        <taxon>Sphingomonadales</taxon>
        <taxon>Sphingomonadaceae</taxon>
        <taxon>Sphingomicrobium</taxon>
    </lineage>
</organism>
<keyword evidence="1" id="KW-0472">Membrane</keyword>
<feature type="transmembrane region" description="Helical" evidence="1">
    <location>
        <begin position="169"/>
        <end position="188"/>
    </location>
</feature>
<keyword evidence="3" id="KW-1185">Reference proteome</keyword>
<feature type="transmembrane region" description="Helical" evidence="1">
    <location>
        <begin position="126"/>
        <end position="149"/>
    </location>
</feature>
<evidence type="ECO:0000313" key="3">
    <source>
        <dbReference type="Proteomes" id="UP000698028"/>
    </source>
</evidence>